<proteinExistence type="predicted"/>
<comment type="caution">
    <text evidence="1">The sequence shown here is derived from an EMBL/GenBank/DDBJ whole genome shotgun (WGS) entry which is preliminary data.</text>
</comment>
<evidence type="ECO:0000313" key="1">
    <source>
        <dbReference type="EMBL" id="TMI98389.1"/>
    </source>
</evidence>
<protein>
    <recommendedName>
        <fullName evidence="3">SRPBCC family protein</fullName>
    </recommendedName>
</protein>
<gene>
    <name evidence="1" type="ORF">E6H01_12420</name>
</gene>
<dbReference type="Proteomes" id="UP000319353">
    <property type="component" value="Unassembled WGS sequence"/>
</dbReference>
<accession>A0A537KRK6</accession>
<name>A0A537KRK6_9BACT</name>
<reference evidence="1 2" key="1">
    <citation type="journal article" date="2019" name="Nat. Microbiol.">
        <title>Mediterranean grassland soil C-N compound turnover is dependent on rainfall and depth, and is mediated by genomically divergent microorganisms.</title>
        <authorList>
            <person name="Diamond S."/>
            <person name="Andeer P.F."/>
            <person name="Li Z."/>
            <person name="Crits-Christoph A."/>
            <person name="Burstein D."/>
            <person name="Anantharaman K."/>
            <person name="Lane K.R."/>
            <person name="Thomas B.C."/>
            <person name="Pan C."/>
            <person name="Northen T.R."/>
            <person name="Banfield J.F."/>
        </authorList>
    </citation>
    <scope>NUCLEOTIDE SEQUENCE [LARGE SCALE GENOMIC DNA]</scope>
    <source>
        <strain evidence="1">NP_4</strain>
    </source>
</reference>
<sequence>MARYSIEGVARGIAIERLWDWYTDFRSDDVEIIDQEAPNVAGVFENRQVRRDGDQISIDQVVSYGGRKFPVSVEISLHPKEFRYATVHRVRTAKGRPMMTERRQYTFARVAEATRVHAECVIEEVHGAAKLFNVFGLVTRMARKGSQEVMDAFMRGAEKELSNRKDNRTGERTD</sequence>
<organism evidence="1 2">
    <name type="scientific">Candidatus Segetimicrobium genomatis</name>
    <dbReference type="NCBI Taxonomy" id="2569760"/>
    <lineage>
        <taxon>Bacteria</taxon>
        <taxon>Bacillati</taxon>
        <taxon>Candidatus Sysuimicrobiota</taxon>
        <taxon>Candidatus Sysuimicrobiia</taxon>
        <taxon>Candidatus Sysuimicrobiales</taxon>
        <taxon>Candidatus Segetimicrobiaceae</taxon>
        <taxon>Candidatus Segetimicrobium</taxon>
    </lineage>
</organism>
<dbReference type="AlphaFoldDB" id="A0A537KRK6"/>
<evidence type="ECO:0000313" key="2">
    <source>
        <dbReference type="Proteomes" id="UP000319353"/>
    </source>
</evidence>
<evidence type="ECO:0008006" key="3">
    <source>
        <dbReference type="Google" id="ProtNLM"/>
    </source>
</evidence>
<dbReference type="SUPFAM" id="SSF55961">
    <property type="entry name" value="Bet v1-like"/>
    <property type="match status" value="1"/>
</dbReference>
<dbReference type="EMBL" id="VBAL01000171">
    <property type="protein sequence ID" value="TMI98389.1"/>
    <property type="molecule type" value="Genomic_DNA"/>
</dbReference>